<sequence>MGTEPWKWNDHKYPWNPPDDGGLEVAFSSSGSGAAITGHDWIDFAMGNDTGGSVRMPAALGGSYGIRPAHDVMNLTGAPPLASLFDSAGIFARNPVILSHINKHWYADGPVAVNKSFELFPQKLLYPTDYFPLEDPGAQKVLDTFIARLKK</sequence>
<evidence type="ECO:0000313" key="3">
    <source>
        <dbReference type="Proteomes" id="UP001152049"/>
    </source>
</evidence>
<protein>
    <recommendedName>
        <fullName evidence="1">Amidase domain-containing protein</fullName>
    </recommendedName>
</protein>
<dbReference type="PANTHER" id="PTHR46310">
    <property type="entry name" value="AMIDASE 1"/>
    <property type="match status" value="1"/>
</dbReference>
<dbReference type="InterPro" id="IPR036928">
    <property type="entry name" value="AS_sf"/>
</dbReference>
<evidence type="ECO:0000313" key="2">
    <source>
        <dbReference type="EMBL" id="KAJ4265115.1"/>
    </source>
</evidence>
<dbReference type="Gene3D" id="3.90.1300.10">
    <property type="entry name" value="Amidase signature (AS) domain"/>
    <property type="match status" value="1"/>
</dbReference>
<dbReference type="PANTHER" id="PTHR46310:SF7">
    <property type="entry name" value="AMIDASE 1"/>
    <property type="match status" value="1"/>
</dbReference>
<dbReference type="EMBL" id="JAOQAZ010000007">
    <property type="protein sequence ID" value="KAJ4265115.1"/>
    <property type="molecule type" value="Genomic_DNA"/>
</dbReference>
<reference evidence="2" key="1">
    <citation type="submission" date="2022-09" db="EMBL/GenBank/DDBJ databases">
        <title>Fusarium specimens isolated from Avocado Roots.</title>
        <authorList>
            <person name="Stajich J."/>
            <person name="Roper C."/>
            <person name="Heimlech-Rivalta G."/>
        </authorList>
    </citation>
    <scope>NUCLEOTIDE SEQUENCE</scope>
    <source>
        <strain evidence="2">CF00136</strain>
    </source>
</reference>
<accession>A0A9W8VJ06</accession>
<gene>
    <name evidence="2" type="ORF">NW762_005361</name>
</gene>
<dbReference type="OrthoDB" id="5238285at2759"/>
<dbReference type="Pfam" id="PF01425">
    <property type="entry name" value="Amidase"/>
    <property type="match status" value="1"/>
</dbReference>
<dbReference type="Proteomes" id="UP001152049">
    <property type="component" value="Unassembled WGS sequence"/>
</dbReference>
<keyword evidence="3" id="KW-1185">Reference proteome</keyword>
<evidence type="ECO:0000259" key="1">
    <source>
        <dbReference type="Pfam" id="PF01425"/>
    </source>
</evidence>
<name>A0A9W8VJ06_9HYPO</name>
<organism evidence="2 3">
    <name type="scientific">Fusarium torreyae</name>
    <dbReference type="NCBI Taxonomy" id="1237075"/>
    <lineage>
        <taxon>Eukaryota</taxon>
        <taxon>Fungi</taxon>
        <taxon>Dikarya</taxon>
        <taxon>Ascomycota</taxon>
        <taxon>Pezizomycotina</taxon>
        <taxon>Sordariomycetes</taxon>
        <taxon>Hypocreomycetidae</taxon>
        <taxon>Hypocreales</taxon>
        <taxon>Nectriaceae</taxon>
        <taxon>Fusarium</taxon>
    </lineage>
</organism>
<proteinExistence type="predicted"/>
<dbReference type="AlphaFoldDB" id="A0A9W8VJ06"/>
<dbReference type="SUPFAM" id="SSF75304">
    <property type="entry name" value="Amidase signature (AS) enzymes"/>
    <property type="match status" value="1"/>
</dbReference>
<comment type="caution">
    <text evidence="2">The sequence shown here is derived from an EMBL/GenBank/DDBJ whole genome shotgun (WGS) entry which is preliminary data.</text>
</comment>
<feature type="domain" description="Amidase" evidence="1">
    <location>
        <begin position="28"/>
        <end position="94"/>
    </location>
</feature>
<dbReference type="InterPro" id="IPR023631">
    <property type="entry name" value="Amidase_dom"/>
</dbReference>